<keyword evidence="2" id="KW-1185">Reference proteome</keyword>
<name>G7CK25_MYCT3</name>
<dbReference type="EMBL" id="AGVE01000046">
    <property type="protein sequence ID" value="EHI11616.1"/>
    <property type="molecule type" value="Genomic_DNA"/>
</dbReference>
<reference evidence="1 2" key="1">
    <citation type="submission" date="2011-11" db="EMBL/GenBank/DDBJ databases">
        <authorList>
            <consortium name="Tuberculosis Structural Genomics Consortium"/>
            <person name="Ioerger T.R."/>
        </authorList>
    </citation>
    <scope>NUCLEOTIDE SEQUENCE [LARGE SCALE GENOMIC DNA]</scope>
    <source>
        <strain evidence="2">ATCC 19527 / DSM 44167 / CIP 105390 / JCM 6362 / NCTC 10409 / 316</strain>
    </source>
</reference>
<dbReference type="AlphaFoldDB" id="G7CK25"/>
<evidence type="ECO:0000313" key="1">
    <source>
        <dbReference type="EMBL" id="EHI11616.1"/>
    </source>
</evidence>
<sequence>MPGSTVDCPALVDGDGVWDLAVTATVAPSAANRWAMARPIPRLLPVTNAVLPWSKSFIAE</sequence>
<organism evidence="1 2">
    <name type="scientific">Mycolicibacterium thermoresistibile (strain ATCC 19527 / DSM 44167 / CIP 105390 / JCM 6362 / NCTC 10409 / 316)</name>
    <name type="common">Mycobacterium thermoresistibile</name>
    <dbReference type="NCBI Taxonomy" id="1078020"/>
    <lineage>
        <taxon>Bacteria</taxon>
        <taxon>Bacillati</taxon>
        <taxon>Actinomycetota</taxon>
        <taxon>Actinomycetes</taxon>
        <taxon>Mycobacteriales</taxon>
        <taxon>Mycobacteriaceae</taxon>
        <taxon>Mycolicibacterium</taxon>
    </lineage>
</organism>
<evidence type="ECO:0000313" key="2">
    <source>
        <dbReference type="Proteomes" id="UP000004915"/>
    </source>
</evidence>
<dbReference type="Proteomes" id="UP000004915">
    <property type="component" value="Unassembled WGS sequence"/>
</dbReference>
<dbReference type="PATRIC" id="fig|1078020.3.peg.2359"/>
<gene>
    <name evidence="1" type="ORF">KEK_11993</name>
</gene>
<comment type="caution">
    <text evidence="1">The sequence shown here is derived from an EMBL/GenBank/DDBJ whole genome shotgun (WGS) entry which is preliminary data.</text>
</comment>
<accession>G7CK25</accession>
<protein>
    <submittedName>
        <fullName evidence="1">Uncharacterized protein</fullName>
    </submittedName>
</protein>
<proteinExistence type="predicted"/>